<evidence type="ECO:0000256" key="5">
    <source>
        <dbReference type="ARBA" id="ARBA00023033"/>
    </source>
</evidence>
<keyword evidence="7" id="KW-1185">Reference proteome</keyword>
<proteinExistence type="predicted"/>
<dbReference type="SUPFAM" id="SSF51905">
    <property type="entry name" value="FAD/NAD(P)-binding domain"/>
    <property type="match status" value="2"/>
</dbReference>
<evidence type="ECO:0000313" key="7">
    <source>
        <dbReference type="Proteomes" id="UP000248340"/>
    </source>
</evidence>
<dbReference type="VEuPathDB" id="FungiDB:BO82DRAFT_360484"/>
<keyword evidence="2" id="KW-0285">Flavoprotein</keyword>
<sequence length="493" mass="55869">MDLFLDVVIIGAGMSGINFAHRLQQSNPTLSFVVLDARNSIGGTWDFFKYPGIRSDSDLYTYGFSWYPWTEDRAIADAASIKHYLNKAIEYTGLASHIKLRHKVTKADFSKESAKWTLTVEEDGRIKSMISRYTIFGTGYYDYEQPLSTTIPELSQFKGQIVHPQFWPDDLNYKDKRIVIIGSGATAVTLLPNLAKQAKQAIMLQRSPGYIVSMDNRASPLLKWLLPKALVCGVLRFWFLTSLFLQFQFCRKFPEFSKRKLKDNMRRQLPPDIDIQPHFSPKYNPWEQRLCLCPDGDFFACLRAGTASVVTSRIRGFRENSLLLEKGNRIDDVDIIVTATGLKLVFAGKVQISVDGTSLDTSKKLLWRGCMLEDTPNACFLMGYTNASWTLGADASAVLFCRLLSDMQRSQQATVTPCFQGDTKERTSMKTASYLNLNSTYVAKATAALPKIGDRGPWRMRRNYYLDYCIARWGNLSNSLSFGKDDVTQKKNL</sequence>
<dbReference type="GO" id="GO:0050661">
    <property type="term" value="F:NADP binding"/>
    <property type="evidence" value="ECO:0007669"/>
    <property type="project" value="InterPro"/>
</dbReference>
<reference evidence="6 7" key="1">
    <citation type="submission" date="2016-12" db="EMBL/GenBank/DDBJ databases">
        <title>The genomes of Aspergillus section Nigri reveals drivers in fungal speciation.</title>
        <authorList>
            <consortium name="DOE Joint Genome Institute"/>
            <person name="Vesth T.C."/>
            <person name="Nybo J."/>
            <person name="Theobald S."/>
            <person name="Brandl J."/>
            <person name="Frisvad J.C."/>
            <person name="Nielsen K.F."/>
            <person name="Lyhne E.K."/>
            <person name="Kogle M.E."/>
            <person name="Kuo A."/>
            <person name="Riley R."/>
            <person name="Clum A."/>
            <person name="Nolan M."/>
            <person name="Lipzen A."/>
            <person name="Salamov A."/>
            <person name="Henrissat B."/>
            <person name="Wiebenga A."/>
            <person name="De Vries R.P."/>
            <person name="Grigoriev I.V."/>
            <person name="Mortensen U.H."/>
            <person name="Andersen M.R."/>
            <person name="Baker S.E."/>
        </authorList>
    </citation>
    <scope>NUCLEOTIDE SEQUENCE [LARGE SCALE GENOMIC DNA]</scope>
    <source>
        <strain evidence="6 7">CBS 121591</strain>
    </source>
</reference>
<organism evidence="6 7">
    <name type="scientific">Aspergillus uvarum CBS 121591</name>
    <dbReference type="NCBI Taxonomy" id="1448315"/>
    <lineage>
        <taxon>Eukaryota</taxon>
        <taxon>Fungi</taxon>
        <taxon>Dikarya</taxon>
        <taxon>Ascomycota</taxon>
        <taxon>Pezizomycotina</taxon>
        <taxon>Eurotiomycetes</taxon>
        <taxon>Eurotiomycetidae</taxon>
        <taxon>Eurotiales</taxon>
        <taxon>Aspergillaceae</taxon>
        <taxon>Aspergillus</taxon>
        <taxon>Aspergillus subgen. Circumdati</taxon>
    </lineage>
</organism>
<dbReference type="PANTHER" id="PTHR43872:SF1">
    <property type="entry name" value="MONOOXYGENASE, PUTATIVE (AFU_ORTHOLOGUE AFUA_8G02570)-RELATED"/>
    <property type="match status" value="1"/>
</dbReference>
<dbReference type="OrthoDB" id="66881at2759"/>
<dbReference type="Pfam" id="PF00743">
    <property type="entry name" value="FMO-like"/>
    <property type="match status" value="1"/>
</dbReference>
<dbReference type="InterPro" id="IPR051820">
    <property type="entry name" value="FAD-binding_MO"/>
</dbReference>
<dbReference type="EMBL" id="KZ821675">
    <property type="protein sequence ID" value="PYH86745.1"/>
    <property type="molecule type" value="Genomic_DNA"/>
</dbReference>
<dbReference type="PANTHER" id="PTHR43872">
    <property type="entry name" value="MONOOXYGENASE, PUTATIVE (AFU_ORTHOLOGUE AFUA_8G02570)-RELATED"/>
    <property type="match status" value="1"/>
</dbReference>
<keyword evidence="5" id="KW-0503">Monooxygenase</keyword>
<evidence type="ECO:0000256" key="4">
    <source>
        <dbReference type="ARBA" id="ARBA00023002"/>
    </source>
</evidence>
<dbReference type="GeneID" id="37139507"/>
<dbReference type="Gene3D" id="3.50.50.60">
    <property type="entry name" value="FAD/NAD(P)-binding domain"/>
    <property type="match status" value="2"/>
</dbReference>
<accession>A0A319CMW9</accession>
<keyword evidence="4" id="KW-0560">Oxidoreductase</keyword>
<dbReference type="Proteomes" id="UP000248340">
    <property type="component" value="Unassembled WGS sequence"/>
</dbReference>
<comment type="cofactor">
    <cofactor evidence="1">
        <name>FAD</name>
        <dbReference type="ChEBI" id="CHEBI:57692"/>
    </cofactor>
</comment>
<dbReference type="InterPro" id="IPR020946">
    <property type="entry name" value="Flavin_mOase-like"/>
</dbReference>
<evidence type="ECO:0000256" key="2">
    <source>
        <dbReference type="ARBA" id="ARBA00022630"/>
    </source>
</evidence>
<evidence type="ECO:0000256" key="3">
    <source>
        <dbReference type="ARBA" id="ARBA00022827"/>
    </source>
</evidence>
<protein>
    <submittedName>
        <fullName evidence="6">FAD/NAD(P)-binding domain-containing protein</fullName>
    </submittedName>
</protein>
<gene>
    <name evidence="6" type="ORF">BO82DRAFT_360484</name>
</gene>
<evidence type="ECO:0000313" key="6">
    <source>
        <dbReference type="EMBL" id="PYH86745.1"/>
    </source>
</evidence>
<dbReference type="GO" id="GO:0050660">
    <property type="term" value="F:flavin adenine dinucleotide binding"/>
    <property type="evidence" value="ECO:0007669"/>
    <property type="project" value="InterPro"/>
</dbReference>
<name>A0A319CMW9_9EURO</name>
<dbReference type="RefSeq" id="XP_025496945.1">
    <property type="nucleotide sequence ID" value="XM_025636766.1"/>
</dbReference>
<evidence type="ECO:0000256" key="1">
    <source>
        <dbReference type="ARBA" id="ARBA00001974"/>
    </source>
</evidence>
<dbReference type="InterPro" id="IPR036188">
    <property type="entry name" value="FAD/NAD-bd_sf"/>
</dbReference>
<dbReference type="AlphaFoldDB" id="A0A319CMW9"/>
<dbReference type="GO" id="GO:0004499">
    <property type="term" value="F:N,N-dimethylaniline monooxygenase activity"/>
    <property type="evidence" value="ECO:0007669"/>
    <property type="project" value="InterPro"/>
</dbReference>
<keyword evidence="3" id="KW-0274">FAD</keyword>